<evidence type="ECO:0000256" key="4">
    <source>
        <dbReference type="ARBA" id="ARBA00023136"/>
    </source>
</evidence>
<feature type="region of interest" description="Disordered" evidence="5">
    <location>
        <begin position="1"/>
        <end position="23"/>
    </location>
</feature>
<evidence type="ECO:0000256" key="1">
    <source>
        <dbReference type="ARBA" id="ARBA00004141"/>
    </source>
</evidence>
<evidence type="ECO:0000256" key="2">
    <source>
        <dbReference type="ARBA" id="ARBA00022692"/>
    </source>
</evidence>
<dbReference type="Pfam" id="PF06271">
    <property type="entry name" value="RDD"/>
    <property type="match status" value="1"/>
</dbReference>
<dbReference type="KEGG" id="lpil:LIP_3501"/>
<keyword evidence="4 6" id="KW-0472">Membrane</keyword>
<dbReference type="Proteomes" id="UP000065807">
    <property type="component" value="Chromosome"/>
</dbReference>
<protein>
    <recommendedName>
        <fullName evidence="7">RDD domain-containing protein</fullName>
    </recommendedName>
</protein>
<evidence type="ECO:0000313" key="8">
    <source>
        <dbReference type="EMBL" id="BAS29313.1"/>
    </source>
</evidence>
<evidence type="ECO:0000259" key="7">
    <source>
        <dbReference type="Pfam" id="PF06271"/>
    </source>
</evidence>
<name>A0A0K2SQA8_LIMPI</name>
<feature type="transmembrane region" description="Helical" evidence="6">
    <location>
        <begin position="114"/>
        <end position="147"/>
    </location>
</feature>
<accession>A0A0K2SQA8</accession>
<dbReference type="AlphaFoldDB" id="A0A0K2SQA8"/>
<evidence type="ECO:0000256" key="5">
    <source>
        <dbReference type="SAM" id="MobiDB-lite"/>
    </source>
</evidence>
<dbReference type="STRING" id="1555112.LIP_3501"/>
<keyword evidence="9" id="KW-1185">Reference proteome</keyword>
<dbReference type="RefSeq" id="WP_068140883.1">
    <property type="nucleotide sequence ID" value="NZ_AP014924.1"/>
</dbReference>
<evidence type="ECO:0000256" key="3">
    <source>
        <dbReference type="ARBA" id="ARBA00022989"/>
    </source>
</evidence>
<keyword evidence="3 6" id="KW-1133">Transmembrane helix</keyword>
<evidence type="ECO:0000313" key="9">
    <source>
        <dbReference type="Proteomes" id="UP000065807"/>
    </source>
</evidence>
<sequence>MHDELDPSERERTHGPRSRGLDDPPKADLIRRFVAAVLDGVVAGVLNLAIPLLGGLLGAAYILFKDALPYEVTRNRAYANQSIGKRAAGLEVALLEGHGPMSWGLSAQRNWPLAIGAVLGAIPLAGWVLGPVLGSLIGLVEALLIVIDPDGRRLGDRMAETQVVPATRRRMVA</sequence>
<proteinExistence type="predicted"/>
<comment type="subcellular location">
    <subcellularLocation>
        <location evidence="1">Membrane</location>
        <topology evidence="1">Multi-pass membrane protein</topology>
    </subcellularLocation>
</comment>
<dbReference type="EMBL" id="AP014924">
    <property type="protein sequence ID" value="BAS29313.1"/>
    <property type="molecule type" value="Genomic_DNA"/>
</dbReference>
<reference evidence="9" key="2">
    <citation type="journal article" date="2016" name="Int. J. Syst. Evol. Microbiol.">
        <title>Complete genome sequence and cell structure of Limnochorda pilosa, a Gram-negative spore-former within the phylum Firmicutes.</title>
        <authorList>
            <person name="Watanabe M."/>
            <person name="Kojima H."/>
            <person name="Fukui M."/>
        </authorList>
    </citation>
    <scope>NUCLEOTIDE SEQUENCE [LARGE SCALE GENOMIC DNA]</scope>
    <source>
        <strain evidence="9">HC45</strain>
    </source>
</reference>
<gene>
    <name evidence="8" type="ORF">LIP_3501</name>
</gene>
<feature type="transmembrane region" description="Helical" evidence="6">
    <location>
        <begin position="33"/>
        <end position="64"/>
    </location>
</feature>
<evidence type="ECO:0000256" key="6">
    <source>
        <dbReference type="SAM" id="Phobius"/>
    </source>
</evidence>
<dbReference type="InterPro" id="IPR010432">
    <property type="entry name" value="RDD"/>
</dbReference>
<dbReference type="OrthoDB" id="200257at2"/>
<dbReference type="GO" id="GO:0016020">
    <property type="term" value="C:membrane"/>
    <property type="evidence" value="ECO:0007669"/>
    <property type="project" value="UniProtKB-SubCell"/>
</dbReference>
<feature type="domain" description="RDD" evidence="7">
    <location>
        <begin position="27"/>
        <end position="159"/>
    </location>
</feature>
<keyword evidence="2 6" id="KW-0812">Transmembrane</keyword>
<organism evidence="8 9">
    <name type="scientific">Limnochorda pilosa</name>
    <dbReference type="NCBI Taxonomy" id="1555112"/>
    <lineage>
        <taxon>Bacteria</taxon>
        <taxon>Bacillati</taxon>
        <taxon>Bacillota</taxon>
        <taxon>Limnochordia</taxon>
        <taxon>Limnochordales</taxon>
        <taxon>Limnochordaceae</taxon>
        <taxon>Limnochorda</taxon>
    </lineage>
</organism>
<reference evidence="9" key="1">
    <citation type="submission" date="2015-07" db="EMBL/GenBank/DDBJ databases">
        <title>Complete genome sequence and phylogenetic analysis of Limnochorda pilosa.</title>
        <authorList>
            <person name="Watanabe M."/>
            <person name="Kojima H."/>
            <person name="Fukui M."/>
        </authorList>
    </citation>
    <scope>NUCLEOTIDE SEQUENCE [LARGE SCALE GENOMIC DNA]</scope>
    <source>
        <strain evidence="9">HC45</strain>
    </source>
</reference>